<dbReference type="AlphaFoldDB" id="A0A5E4C393"/>
<dbReference type="EMBL" id="WJEC01002612">
    <property type="protein sequence ID" value="KAF7476221.1"/>
    <property type="molecule type" value="Genomic_DNA"/>
</dbReference>
<evidence type="ECO:0000313" key="4">
    <source>
        <dbReference type="Proteomes" id="UP000335636"/>
    </source>
</evidence>
<accession>A0A5E4C393</accession>
<protein>
    <submittedName>
        <fullName evidence="3">Uncharacterized protein</fullName>
    </submittedName>
</protein>
<dbReference type="Proteomes" id="UP000662637">
    <property type="component" value="Unassembled WGS sequence"/>
</dbReference>
<evidence type="ECO:0000313" key="3">
    <source>
        <dbReference type="EMBL" id="VTJ75352.1"/>
    </source>
</evidence>
<reference evidence="2" key="2">
    <citation type="submission" date="2020-08" db="EMBL/GenBank/DDBJ databases">
        <authorList>
            <person name="Shumante A."/>
            <person name="Zimin A.V."/>
            <person name="Puiu D."/>
            <person name="Salzberg S.L."/>
        </authorList>
    </citation>
    <scope>NUCLEOTIDE SEQUENCE</scope>
    <source>
        <strain evidence="2">WC2-LM</strain>
        <tissue evidence="2">Liver</tissue>
    </source>
</reference>
<organism evidence="3 4">
    <name type="scientific">Marmota monax</name>
    <name type="common">Woodchuck</name>
    <dbReference type="NCBI Taxonomy" id="9995"/>
    <lineage>
        <taxon>Eukaryota</taxon>
        <taxon>Metazoa</taxon>
        <taxon>Chordata</taxon>
        <taxon>Craniata</taxon>
        <taxon>Vertebrata</taxon>
        <taxon>Euteleostomi</taxon>
        <taxon>Mammalia</taxon>
        <taxon>Eutheria</taxon>
        <taxon>Euarchontoglires</taxon>
        <taxon>Glires</taxon>
        <taxon>Rodentia</taxon>
        <taxon>Sciuromorpha</taxon>
        <taxon>Sciuridae</taxon>
        <taxon>Xerinae</taxon>
        <taxon>Marmotini</taxon>
        <taxon>Marmota</taxon>
    </lineage>
</organism>
<keyword evidence="4" id="KW-1185">Reference proteome</keyword>
<name>A0A5E4C393_MARMO</name>
<sequence length="99" mass="10540">MFLSIIRPPSPRVVASVKGEIAFVYLNIVSSSSGAPPPKQGGRFGVQRAGLPSPDGLRGSLHLPAPARFKRSWLLLGACEVTLSAFFSCRTCSSLKGWP</sequence>
<feature type="region of interest" description="Disordered" evidence="1">
    <location>
        <begin position="31"/>
        <end position="51"/>
    </location>
</feature>
<dbReference type="EMBL" id="CABDUW010000793">
    <property type="protein sequence ID" value="VTJ75352.1"/>
    <property type="molecule type" value="Genomic_DNA"/>
</dbReference>
<evidence type="ECO:0000313" key="2">
    <source>
        <dbReference type="EMBL" id="KAF7476221.1"/>
    </source>
</evidence>
<gene>
    <name evidence="2" type="ORF">GHT09_012682</name>
    <name evidence="3" type="ORF">MONAX_5E017235</name>
</gene>
<reference evidence="3 4" key="1">
    <citation type="submission" date="2019-04" db="EMBL/GenBank/DDBJ databases">
        <authorList>
            <person name="Alioto T."/>
            <person name="Alioto T."/>
        </authorList>
    </citation>
    <scope>NUCLEOTIDE SEQUENCE [LARGE SCALE GENOMIC DNA]</scope>
</reference>
<evidence type="ECO:0000256" key="1">
    <source>
        <dbReference type="SAM" id="MobiDB-lite"/>
    </source>
</evidence>
<dbReference type="Proteomes" id="UP000335636">
    <property type="component" value="Unassembled WGS sequence"/>
</dbReference>
<proteinExistence type="predicted"/>